<dbReference type="InterPro" id="IPR035969">
    <property type="entry name" value="Rab-GAP_TBC_sf"/>
</dbReference>
<accession>A0A0A9VWR1</accession>
<evidence type="ECO:0000313" key="5">
    <source>
        <dbReference type="EMBL" id="JAG00642.1"/>
    </source>
</evidence>
<dbReference type="Pfam" id="PF00566">
    <property type="entry name" value="RabGAP-TBC"/>
    <property type="match status" value="1"/>
</dbReference>
<evidence type="ECO:0000259" key="4">
    <source>
        <dbReference type="PROSITE" id="PS50086"/>
    </source>
</evidence>
<organism evidence="5">
    <name type="scientific">Lygus hesperus</name>
    <name type="common">Western plant bug</name>
    <dbReference type="NCBI Taxonomy" id="30085"/>
    <lineage>
        <taxon>Eukaryota</taxon>
        <taxon>Metazoa</taxon>
        <taxon>Ecdysozoa</taxon>
        <taxon>Arthropoda</taxon>
        <taxon>Hexapoda</taxon>
        <taxon>Insecta</taxon>
        <taxon>Pterygota</taxon>
        <taxon>Neoptera</taxon>
        <taxon>Paraneoptera</taxon>
        <taxon>Hemiptera</taxon>
        <taxon>Heteroptera</taxon>
        <taxon>Panheteroptera</taxon>
        <taxon>Cimicomorpha</taxon>
        <taxon>Miridae</taxon>
        <taxon>Mirini</taxon>
        <taxon>Lygus</taxon>
    </lineage>
</organism>
<evidence type="ECO:0000256" key="3">
    <source>
        <dbReference type="ARBA" id="ARBA00070878"/>
    </source>
</evidence>
<dbReference type="InterPro" id="IPR000195">
    <property type="entry name" value="Rab-GAP-TBC_dom"/>
</dbReference>
<dbReference type="FunFam" id="1.10.472.80:FF:000029">
    <property type="entry name" value="Growth hormone-regulated TBC protein 1"/>
    <property type="match status" value="1"/>
</dbReference>
<sequence>MVNPSTVWYHLESELVKPFTSKYDEYGFERPEDFDYALYENFMSQYLKVLALRSKKWTSIMASPKGLKKSSGLKADIRKGIPLEHREKVWMFVSGANEERKKYPGDIYSDLIYAMHDKDLEDTIRTDLPRTFPENIYFNKSDESEGPNFQRQLFRVLVAYGHHNRKVGYCQGMNYIAGLLLLVTKNEESTFWLLKMLVEKILPDYYSTTMDGLLTDIDVISELVRLRYPDVSAHMNNLGLPWPVITTKWFICLFCEVLPTETVLRIWDCLFNEGSKILFRVALTIISLHRAEILGCEQFVDLSDCLKGIVKGPSTLYCHKFLEQIFKVPGKLSSKGLTKMRRNMSKSRHLRKFKVD</sequence>
<evidence type="ECO:0000256" key="2">
    <source>
        <dbReference type="ARBA" id="ARBA00043879"/>
    </source>
</evidence>
<dbReference type="InterPro" id="IPR050302">
    <property type="entry name" value="Rab_GAP_TBC_domain"/>
</dbReference>
<proteinExistence type="predicted"/>
<dbReference type="PROSITE" id="PS50086">
    <property type="entry name" value="TBC_RABGAP"/>
    <property type="match status" value="1"/>
</dbReference>
<dbReference type="SMART" id="SM00164">
    <property type="entry name" value="TBC"/>
    <property type="match status" value="1"/>
</dbReference>
<comment type="function">
    <text evidence="2">May act as a GTPase-activating protein for Rab family protein(s).</text>
</comment>
<dbReference type="EMBL" id="GBRD01017642">
    <property type="protein sequence ID" value="JAG48185.1"/>
    <property type="molecule type" value="Transcribed_RNA"/>
</dbReference>
<protein>
    <recommendedName>
        <fullName evidence="3">Growth hormone-regulated TBC protein 1</fullName>
    </recommendedName>
</protein>
<reference evidence="6" key="3">
    <citation type="submission" date="2014-09" db="EMBL/GenBank/DDBJ databases">
        <authorList>
            <person name="Magalhaes I.L.F."/>
            <person name="Oliveira U."/>
            <person name="Santos F.R."/>
            <person name="Vidigal T.H.D.A."/>
            <person name="Brescovit A.D."/>
            <person name="Santos A.J."/>
        </authorList>
    </citation>
    <scope>NUCLEOTIDE SEQUENCE</scope>
</reference>
<dbReference type="EMBL" id="GBHO01042962">
    <property type="protein sequence ID" value="JAG00642.1"/>
    <property type="molecule type" value="Transcribed_RNA"/>
</dbReference>
<dbReference type="GO" id="GO:0005096">
    <property type="term" value="F:GTPase activator activity"/>
    <property type="evidence" value="ECO:0007669"/>
    <property type="project" value="UniProtKB-KW"/>
</dbReference>
<reference evidence="5" key="2">
    <citation type="submission" date="2014-07" db="EMBL/GenBank/DDBJ databases">
        <authorList>
            <person name="Hull J."/>
        </authorList>
    </citation>
    <scope>NUCLEOTIDE SEQUENCE</scope>
</reference>
<keyword evidence="1" id="KW-0343">GTPase activation</keyword>
<gene>
    <name evidence="5" type="primary">GRTP1_0</name>
    <name evidence="5" type="ORF">CM83_57741</name>
</gene>
<feature type="domain" description="Rab-GAP TBC" evidence="4">
    <location>
        <begin position="80"/>
        <end position="274"/>
    </location>
</feature>
<dbReference type="SUPFAM" id="SSF47923">
    <property type="entry name" value="Ypt/Rab-GAP domain of gyp1p"/>
    <property type="match status" value="2"/>
</dbReference>
<dbReference type="FunFam" id="1.10.8.270:FF:000016">
    <property type="entry name" value="TBC1 domain family member 2A"/>
    <property type="match status" value="1"/>
</dbReference>
<dbReference type="Gene3D" id="1.10.472.80">
    <property type="entry name" value="Ypt/Rab-GAP domain of gyp1p, domain 3"/>
    <property type="match status" value="1"/>
</dbReference>
<dbReference type="PANTHER" id="PTHR47219">
    <property type="entry name" value="RAB GTPASE-ACTIVATING PROTEIN 1-LIKE"/>
    <property type="match status" value="1"/>
</dbReference>
<dbReference type="GO" id="GO:0031267">
    <property type="term" value="F:small GTPase binding"/>
    <property type="evidence" value="ECO:0007669"/>
    <property type="project" value="TreeGrafter"/>
</dbReference>
<name>A0A0A9VWR1_LYGHE</name>
<dbReference type="Gene3D" id="1.10.8.270">
    <property type="entry name" value="putative rabgap domain of human tbc1 domain family member 14 like domains"/>
    <property type="match status" value="1"/>
</dbReference>
<reference evidence="5" key="1">
    <citation type="journal article" date="2014" name="PLoS ONE">
        <title>Transcriptome-Based Identification of ABC Transporters in the Western Tarnished Plant Bug Lygus hesperus.</title>
        <authorList>
            <person name="Hull J.J."/>
            <person name="Chaney K."/>
            <person name="Geib S.M."/>
            <person name="Fabrick J.A."/>
            <person name="Brent C.S."/>
            <person name="Walsh D."/>
            <person name="Lavine L.C."/>
        </authorList>
    </citation>
    <scope>NUCLEOTIDE SEQUENCE</scope>
</reference>
<dbReference type="PANTHER" id="PTHR47219:SF10">
    <property type="entry name" value="GROWTH HORMONE-REGULATED TBC PROTEIN 1"/>
    <property type="match status" value="1"/>
</dbReference>
<evidence type="ECO:0000313" key="6">
    <source>
        <dbReference type="EMBL" id="JAG48185.1"/>
    </source>
</evidence>
<dbReference type="AlphaFoldDB" id="A0A0A9VWR1"/>
<evidence type="ECO:0000256" key="1">
    <source>
        <dbReference type="ARBA" id="ARBA00022468"/>
    </source>
</evidence>